<dbReference type="EMBL" id="JAPFFJ010000011">
    <property type="protein sequence ID" value="KAJ6417039.1"/>
    <property type="molecule type" value="Genomic_DNA"/>
</dbReference>
<evidence type="ECO:0000313" key="3">
    <source>
        <dbReference type="EMBL" id="KAJ6417039.1"/>
    </source>
</evidence>
<accession>A0AAD6K552</accession>
<sequence>MANVKIPDASRARANASLSLKDCEMECLRSCNCSGYASLDVNNEGQGCLAWYGMLNDMQQYTEEGQDFYLRVDAGELAAYTKNTSKSSTATNWIVRVIIYVAIALLLLFVSIYLHSRKKRAVRKGKKS</sequence>
<keyword evidence="1" id="KW-1133">Transmembrane helix</keyword>
<name>A0AAD6K552_9ROSI</name>
<dbReference type="Pfam" id="PF08276">
    <property type="entry name" value="PAN_2"/>
    <property type="match status" value="1"/>
</dbReference>
<dbReference type="InterPro" id="IPR003609">
    <property type="entry name" value="Pan_app"/>
</dbReference>
<dbReference type="PANTHER" id="PTHR32444">
    <property type="entry name" value="BULB-TYPE LECTIN DOMAIN-CONTAINING PROTEIN"/>
    <property type="match status" value="1"/>
</dbReference>
<comment type="caution">
    <text evidence="3">The sequence shown here is derived from an EMBL/GenBank/DDBJ whole genome shotgun (WGS) entry which is preliminary data.</text>
</comment>
<dbReference type="AlphaFoldDB" id="A0AAD6K552"/>
<organism evidence="3 4">
    <name type="scientific">Salix udensis</name>
    <dbReference type="NCBI Taxonomy" id="889485"/>
    <lineage>
        <taxon>Eukaryota</taxon>
        <taxon>Viridiplantae</taxon>
        <taxon>Streptophyta</taxon>
        <taxon>Embryophyta</taxon>
        <taxon>Tracheophyta</taxon>
        <taxon>Spermatophyta</taxon>
        <taxon>Magnoliopsida</taxon>
        <taxon>eudicotyledons</taxon>
        <taxon>Gunneridae</taxon>
        <taxon>Pentapetalae</taxon>
        <taxon>rosids</taxon>
        <taxon>fabids</taxon>
        <taxon>Malpighiales</taxon>
        <taxon>Salicaceae</taxon>
        <taxon>Saliceae</taxon>
        <taxon>Salix</taxon>
    </lineage>
</organism>
<dbReference type="PROSITE" id="PS50948">
    <property type="entry name" value="PAN"/>
    <property type="match status" value="1"/>
</dbReference>
<keyword evidence="1" id="KW-0472">Membrane</keyword>
<dbReference type="Proteomes" id="UP001162972">
    <property type="component" value="Chromosome 11"/>
</dbReference>
<evidence type="ECO:0000256" key="1">
    <source>
        <dbReference type="SAM" id="Phobius"/>
    </source>
</evidence>
<keyword evidence="1" id="KW-0812">Transmembrane</keyword>
<reference evidence="3 4" key="1">
    <citation type="journal article" date="2023" name="Int. J. Mol. Sci.">
        <title>De Novo Assembly and Annotation of 11 Diverse Shrub Willow (Salix) Genomes Reveals Novel Gene Organization in Sex-Linked Regions.</title>
        <authorList>
            <person name="Hyden B."/>
            <person name="Feng K."/>
            <person name="Yates T.B."/>
            <person name="Jawdy S."/>
            <person name="Cereghino C."/>
            <person name="Smart L.B."/>
            <person name="Muchero W."/>
        </authorList>
    </citation>
    <scope>NUCLEOTIDE SEQUENCE [LARGE SCALE GENOMIC DNA]</scope>
    <source>
        <tissue evidence="3">Shoot tip</tissue>
    </source>
</reference>
<protein>
    <recommendedName>
        <fullName evidence="2">Apple domain-containing protein</fullName>
    </recommendedName>
</protein>
<evidence type="ECO:0000259" key="2">
    <source>
        <dbReference type="PROSITE" id="PS50948"/>
    </source>
</evidence>
<feature type="transmembrane region" description="Helical" evidence="1">
    <location>
        <begin position="93"/>
        <end position="114"/>
    </location>
</feature>
<evidence type="ECO:0000313" key="4">
    <source>
        <dbReference type="Proteomes" id="UP001162972"/>
    </source>
</evidence>
<keyword evidence="4" id="KW-1185">Reference proteome</keyword>
<dbReference type="PANTHER" id="PTHR32444:SF63">
    <property type="entry name" value="G-TYPE LECTIN S-RECEPTOR-LIKE SERINE_THREONINE-PROTEIN KINASE RKS1"/>
    <property type="match status" value="1"/>
</dbReference>
<gene>
    <name evidence="3" type="ORF">OIU84_002853</name>
</gene>
<dbReference type="CDD" id="cd01098">
    <property type="entry name" value="PAN_AP_plant"/>
    <property type="match status" value="1"/>
</dbReference>
<proteinExistence type="predicted"/>
<feature type="domain" description="Apple" evidence="2">
    <location>
        <begin position="1"/>
        <end position="73"/>
    </location>
</feature>